<evidence type="ECO:0000256" key="1">
    <source>
        <dbReference type="ARBA" id="ARBA00025788"/>
    </source>
</evidence>
<evidence type="ECO:0000313" key="4">
    <source>
        <dbReference type="Proteomes" id="UP000736335"/>
    </source>
</evidence>
<dbReference type="EMBL" id="WIUZ02000001">
    <property type="protein sequence ID" value="KAF9792312.1"/>
    <property type="molecule type" value="Genomic_DNA"/>
</dbReference>
<comment type="caution">
    <text evidence="3">The sequence shown here is derived from an EMBL/GenBank/DDBJ whole genome shotgun (WGS) entry which is preliminary data.</text>
</comment>
<reference evidence="3" key="2">
    <citation type="submission" date="2020-11" db="EMBL/GenBank/DDBJ databases">
        <authorList>
            <consortium name="DOE Joint Genome Institute"/>
            <person name="Kuo A."/>
            <person name="Miyauchi S."/>
            <person name="Kiss E."/>
            <person name="Drula E."/>
            <person name="Kohler A."/>
            <person name="Sanchez-Garcia M."/>
            <person name="Andreopoulos B."/>
            <person name="Barry K.W."/>
            <person name="Bonito G."/>
            <person name="Buee M."/>
            <person name="Carver A."/>
            <person name="Chen C."/>
            <person name="Cichocki N."/>
            <person name="Clum A."/>
            <person name="Culley D."/>
            <person name="Crous P.W."/>
            <person name="Fauchery L."/>
            <person name="Girlanda M."/>
            <person name="Hayes R."/>
            <person name="Keri Z."/>
            <person name="Labutti K."/>
            <person name="Lipzen A."/>
            <person name="Lombard V."/>
            <person name="Magnuson J."/>
            <person name="Maillard F."/>
            <person name="Morin E."/>
            <person name="Murat C."/>
            <person name="Nolan M."/>
            <person name="Ohm R."/>
            <person name="Pangilinan J."/>
            <person name="Pereira M."/>
            <person name="Perotto S."/>
            <person name="Peter M."/>
            <person name="Riley R."/>
            <person name="Sitrit Y."/>
            <person name="Stielow B."/>
            <person name="Szollosi G."/>
            <person name="Zifcakova L."/>
            <person name="Stursova M."/>
            <person name="Spatafora J.W."/>
            <person name="Tedersoo L."/>
            <person name="Vaario L.-M."/>
            <person name="Yamada A."/>
            <person name="Yan M."/>
            <person name="Wang P."/>
            <person name="Xu J."/>
            <person name="Bruns T."/>
            <person name="Baldrian P."/>
            <person name="Vilgalys R."/>
            <person name="Henrissat B."/>
            <person name="Grigoriev I.V."/>
            <person name="Hibbett D."/>
            <person name="Nagy L.G."/>
            <person name="Martin F.M."/>
        </authorList>
    </citation>
    <scope>NUCLEOTIDE SEQUENCE</scope>
    <source>
        <strain evidence="3">UH-Tt-Lm1</strain>
    </source>
</reference>
<reference evidence="3" key="1">
    <citation type="journal article" date="2020" name="Nat. Commun.">
        <title>Large-scale genome sequencing of mycorrhizal fungi provides insights into the early evolution of symbiotic traits.</title>
        <authorList>
            <person name="Miyauchi S."/>
            <person name="Kiss E."/>
            <person name="Kuo A."/>
            <person name="Drula E."/>
            <person name="Kohler A."/>
            <person name="Sanchez-Garcia M."/>
            <person name="Morin E."/>
            <person name="Andreopoulos B."/>
            <person name="Barry K.W."/>
            <person name="Bonito G."/>
            <person name="Buee M."/>
            <person name="Carver A."/>
            <person name="Chen C."/>
            <person name="Cichocki N."/>
            <person name="Clum A."/>
            <person name="Culley D."/>
            <person name="Crous P.W."/>
            <person name="Fauchery L."/>
            <person name="Girlanda M."/>
            <person name="Hayes R.D."/>
            <person name="Keri Z."/>
            <person name="LaButti K."/>
            <person name="Lipzen A."/>
            <person name="Lombard V."/>
            <person name="Magnuson J."/>
            <person name="Maillard F."/>
            <person name="Murat C."/>
            <person name="Nolan M."/>
            <person name="Ohm R.A."/>
            <person name="Pangilinan J."/>
            <person name="Pereira M.F."/>
            <person name="Perotto S."/>
            <person name="Peter M."/>
            <person name="Pfister S."/>
            <person name="Riley R."/>
            <person name="Sitrit Y."/>
            <person name="Stielow J.B."/>
            <person name="Szollosi G."/>
            <person name="Zifcakova L."/>
            <person name="Stursova M."/>
            <person name="Spatafora J.W."/>
            <person name="Tedersoo L."/>
            <person name="Vaario L.M."/>
            <person name="Yamada A."/>
            <person name="Yan M."/>
            <person name="Wang P."/>
            <person name="Xu J."/>
            <person name="Bruns T."/>
            <person name="Baldrian P."/>
            <person name="Vilgalys R."/>
            <person name="Dunand C."/>
            <person name="Henrissat B."/>
            <person name="Grigoriev I.V."/>
            <person name="Hibbett D."/>
            <person name="Nagy L.G."/>
            <person name="Martin F.M."/>
        </authorList>
    </citation>
    <scope>NUCLEOTIDE SEQUENCE</scope>
    <source>
        <strain evidence="3">UH-Tt-Lm1</strain>
    </source>
</reference>
<accession>A0A9P6HR04</accession>
<dbReference type="InterPro" id="IPR037047">
    <property type="entry name" value="PITH_dom_sf"/>
</dbReference>
<sequence length="174" mass="19319">MSTNADQSLLGHVDYLQSNCLNESAGHTLESIVRPQKQPGSYLLSDVDEQLLLNVSFHQTVRIKALRVHSHEPSKGPLIIKILVNRPSIGFEDVQEAQESEVAQVVQLSEEEIRVGKAIPLRFVRFQSVNSVHLFVTSNQGASNETRIDELDFFGSLALSATRDLSALQKREGL</sequence>
<dbReference type="InterPro" id="IPR010400">
    <property type="entry name" value="PITH_dom"/>
</dbReference>
<proteinExistence type="inferred from homology"/>
<dbReference type="PROSITE" id="PS51532">
    <property type="entry name" value="PITH"/>
    <property type="match status" value="1"/>
</dbReference>
<dbReference type="AlphaFoldDB" id="A0A9P6HR04"/>
<dbReference type="Pfam" id="PF06201">
    <property type="entry name" value="PITH"/>
    <property type="match status" value="1"/>
</dbReference>
<dbReference type="InterPro" id="IPR045099">
    <property type="entry name" value="PITH1-like"/>
</dbReference>
<dbReference type="InterPro" id="IPR008979">
    <property type="entry name" value="Galactose-bd-like_sf"/>
</dbReference>
<dbReference type="GO" id="GO:0005737">
    <property type="term" value="C:cytoplasm"/>
    <property type="evidence" value="ECO:0007669"/>
    <property type="project" value="UniProtKB-ARBA"/>
</dbReference>
<gene>
    <name evidence="3" type="ORF">BJ322DRAFT_1028406</name>
</gene>
<protein>
    <submittedName>
        <fullName evidence="3">DUF1000-domain-containing protein</fullName>
    </submittedName>
</protein>
<name>A0A9P6HR04_9AGAM</name>
<evidence type="ECO:0000313" key="3">
    <source>
        <dbReference type="EMBL" id="KAF9792312.1"/>
    </source>
</evidence>
<dbReference type="Gene3D" id="2.60.120.470">
    <property type="entry name" value="PITH domain"/>
    <property type="match status" value="1"/>
</dbReference>
<keyword evidence="4" id="KW-1185">Reference proteome</keyword>
<comment type="similarity">
    <text evidence="1">Belongs to the PITHD1 family.</text>
</comment>
<organism evidence="3 4">
    <name type="scientific">Thelephora terrestris</name>
    <dbReference type="NCBI Taxonomy" id="56493"/>
    <lineage>
        <taxon>Eukaryota</taxon>
        <taxon>Fungi</taxon>
        <taxon>Dikarya</taxon>
        <taxon>Basidiomycota</taxon>
        <taxon>Agaricomycotina</taxon>
        <taxon>Agaricomycetes</taxon>
        <taxon>Thelephorales</taxon>
        <taxon>Thelephoraceae</taxon>
        <taxon>Thelephora</taxon>
    </lineage>
</organism>
<dbReference type="PANTHER" id="PTHR12175">
    <property type="entry name" value="AD039 HT014 THIOREDOXIN FAMILY TRP26"/>
    <property type="match status" value="1"/>
</dbReference>
<feature type="domain" description="PITH" evidence="2">
    <location>
        <begin position="1"/>
        <end position="173"/>
    </location>
</feature>
<evidence type="ECO:0000259" key="2">
    <source>
        <dbReference type="PROSITE" id="PS51532"/>
    </source>
</evidence>
<dbReference type="OrthoDB" id="10263751at2759"/>
<dbReference type="Proteomes" id="UP000736335">
    <property type="component" value="Unassembled WGS sequence"/>
</dbReference>
<dbReference type="SUPFAM" id="SSF49785">
    <property type="entry name" value="Galactose-binding domain-like"/>
    <property type="match status" value="1"/>
</dbReference>
<dbReference type="PANTHER" id="PTHR12175:SF5">
    <property type="entry name" value="OS03G0795500 PROTEIN"/>
    <property type="match status" value="1"/>
</dbReference>